<organism evidence="1">
    <name type="scientific">marine metagenome</name>
    <dbReference type="NCBI Taxonomy" id="408172"/>
    <lineage>
        <taxon>unclassified sequences</taxon>
        <taxon>metagenomes</taxon>
        <taxon>ecological metagenomes</taxon>
    </lineage>
</organism>
<dbReference type="AlphaFoldDB" id="A0A381S0Y8"/>
<protein>
    <submittedName>
        <fullName evidence="1">Uncharacterized protein</fullName>
    </submittedName>
</protein>
<dbReference type="EMBL" id="UINC01002466">
    <property type="protein sequence ID" value="SUZ96988.1"/>
    <property type="molecule type" value="Genomic_DNA"/>
</dbReference>
<reference evidence="1" key="1">
    <citation type="submission" date="2018-05" db="EMBL/GenBank/DDBJ databases">
        <authorList>
            <person name="Lanie J.A."/>
            <person name="Ng W.-L."/>
            <person name="Kazmierczak K.M."/>
            <person name="Andrzejewski T.M."/>
            <person name="Davidsen T.M."/>
            <person name="Wayne K.J."/>
            <person name="Tettelin H."/>
            <person name="Glass J.I."/>
            <person name="Rusch D."/>
            <person name="Podicherti R."/>
            <person name="Tsui H.-C.T."/>
            <person name="Winkler M.E."/>
        </authorList>
    </citation>
    <scope>NUCLEOTIDE SEQUENCE</scope>
</reference>
<sequence length="35" mass="4301">MFVTDRLRERLAQCDADIFHRMVRINFYVPGRLNF</sequence>
<accession>A0A381S0Y8</accession>
<proteinExistence type="predicted"/>
<evidence type="ECO:0000313" key="1">
    <source>
        <dbReference type="EMBL" id="SUZ96988.1"/>
    </source>
</evidence>
<name>A0A381S0Y8_9ZZZZ</name>
<gene>
    <name evidence="1" type="ORF">METZ01_LOCUS49842</name>
</gene>